<reference evidence="2 3" key="1">
    <citation type="submission" date="2018-02" db="EMBL/GenBank/DDBJ databases">
        <title>Fusarium culmorum secondary metabolites in fungal-bacterial-plant interactions.</title>
        <authorList>
            <person name="Schmidt R."/>
        </authorList>
    </citation>
    <scope>NUCLEOTIDE SEQUENCE [LARGE SCALE GENOMIC DNA]</scope>
    <source>
        <strain evidence="2 3">PV</strain>
    </source>
</reference>
<evidence type="ECO:0000313" key="3">
    <source>
        <dbReference type="Proteomes" id="UP000241587"/>
    </source>
</evidence>
<proteinExistence type="predicted"/>
<evidence type="ECO:0000256" key="1">
    <source>
        <dbReference type="SAM" id="MobiDB-lite"/>
    </source>
</evidence>
<dbReference type="Proteomes" id="UP000241587">
    <property type="component" value="Unassembled WGS sequence"/>
</dbReference>
<organism evidence="2 3">
    <name type="scientific">Fusarium culmorum</name>
    <dbReference type="NCBI Taxonomy" id="5516"/>
    <lineage>
        <taxon>Eukaryota</taxon>
        <taxon>Fungi</taxon>
        <taxon>Dikarya</taxon>
        <taxon>Ascomycota</taxon>
        <taxon>Pezizomycotina</taxon>
        <taxon>Sordariomycetes</taxon>
        <taxon>Hypocreomycetidae</taxon>
        <taxon>Hypocreales</taxon>
        <taxon>Nectriaceae</taxon>
        <taxon>Fusarium</taxon>
    </lineage>
</organism>
<keyword evidence="3" id="KW-1185">Reference proteome</keyword>
<evidence type="ECO:0000313" key="2">
    <source>
        <dbReference type="EMBL" id="PTD07771.1"/>
    </source>
</evidence>
<sequence length="83" mass="9167">MSCSSVQREESYIRGYDHWSIVYVLAKTLSQQFPSNSKQVPVLKLRLTGSGSQISGLGPTRALSFVPRNATQRNATQRDAAQP</sequence>
<name>A0A2T4GW74_FUSCU</name>
<dbReference type="AlphaFoldDB" id="A0A2T4GW74"/>
<dbReference type="EMBL" id="PVEM01000006">
    <property type="protein sequence ID" value="PTD07771.1"/>
    <property type="molecule type" value="Genomic_DNA"/>
</dbReference>
<feature type="compositionally biased region" description="Polar residues" evidence="1">
    <location>
        <begin position="69"/>
        <end position="83"/>
    </location>
</feature>
<feature type="region of interest" description="Disordered" evidence="1">
    <location>
        <begin position="58"/>
        <end position="83"/>
    </location>
</feature>
<comment type="caution">
    <text evidence="2">The sequence shown here is derived from an EMBL/GenBank/DDBJ whole genome shotgun (WGS) entry which is preliminary data.</text>
</comment>
<gene>
    <name evidence="2" type="ORF">FCULG_00006573</name>
</gene>
<accession>A0A2T4GW74</accession>
<protein>
    <submittedName>
        <fullName evidence="2">Uncharacterized protein</fullName>
    </submittedName>
</protein>